<dbReference type="Pfam" id="PF02384">
    <property type="entry name" value="N6_Mtase"/>
    <property type="match status" value="1"/>
</dbReference>
<comment type="catalytic activity">
    <reaction evidence="6">
        <text>a 2'-deoxyadenosine in DNA + S-adenosyl-L-methionine = an N(6)-methyl-2'-deoxyadenosine in DNA + S-adenosyl-L-homocysteine + H(+)</text>
        <dbReference type="Rhea" id="RHEA:15197"/>
        <dbReference type="Rhea" id="RHEA-COMP:12418"/>
        <dbReference type="Rhea" id="RHEA-COMP:12419"/>
        <dbReference type="ChEBI" id="CHEBI:15378"/>
        <dbReference type="ChEBI" id="CHEBI:57856"/>
        <dbReference type="ChEBI" id="CHEBI:59789"/>
        <dbReference type="ChEBI" id="CHEBI:90615"/>
        <dbReference type="ChEBI" id="CHEBI:90616"/>
        <dbReference type="EC" id="2.1.1.72"/>
    </reaction>
</comment>
<dbReference type="GO" id="GO:0008168">
    <property type="term" value="F:methyltransferase activity"/>
    <property type="evidence" value="ECO:0007669"/>
    <property type="project" value="UniProtKB-KW"/>
</dbReference>
<evidence type="ECO:0000259" key="8">
    <source>
        <dbReference type="Pfam" id="PF02384"/>
    </source>
</evidence>
<reference evidence="10 11" key="1">
    <citation type="submission" date="2019-10" db="EMBL/GenBank/DDBJ databases">
        <title>Corynebacterium sp novel species isolated from the respiratory tract of Marmot.</title>
        <authorList>
            <person name="Zhang G."/>
        </authorList>
    </citation>
    <scope>NUCLEOTIDE SEQUENCE [LARGE SCALE GENOMIC DNA]</scope>
    <source>
        <strain evidence="10 11">336</strain>
    </source>
</reference>
<evidence type="ECO:0000256" key="1">
    <source>
        <dbReference type="ARBA" id="ARBA00011900"/>
    </source>
</evidence>
<feature type="domain" description="DNA methylase adenine-specific" evidence="8">
    <location>
        <begin position="160"/>
        <end position="487"/>
    </location>
</feature>
<evidence type="ECO:0000259" key="9">
    <source>
        <dbReference type="Pfam" id="PF12161"/>
    </source>
</evidence>
<keyword evidence="3" id="KW-0808">Transferase</keyword>
<dbReference type="PANTHER" id="PTHR42933:SF3">
    <property type="entry name" value="TYPE I RESTRICTION ENZYME MJAVIII METHYLASE SUBUNIT"/>
    <property type="match status" value="1"/>
</dbReference>
<name>A0ABQ6VHY0_9CORY</name>
<keyword evidence="11" id="KW-1185">Reference proteome</keyword>
<dbReference type="InterPro" id="IPR003356">
    <property type="entry name" value="DNA_methylase_A-5"/>
</dbReference>
<evidence type="ECO:0000256" key="5">
    <source>
        <dbReference type="ARBA" id="ARBA00022747"/>
    </source>
</evidence>
<feature type="compositionally biased region" description="Basic and acidic residues" evidence="7">
    <location>
        <begin position="302"/>
        <end position="318"/>
    </location>
</feature>
<evidence type="ECO:0000256" key="3">
    <source>
        <dbReference type="ARBA" id="ARBA00022679"/>
    </source>
</evidence>
<evidence type="ECO:0000256" key="4">
    <source>
        <dbReference type="ARBA" id="ARBA00022691"/>
    </source>
</evidence>
<dbReference type="SUPFAM" id="SSF53335">
    <property type="entry name" value="S-adenosyl-L-methionine-dependent methyltransferases"/>
    <property type="match status" value="1"/>
</dbReference>
<dbReference type="EMBL" id="WBZJ01000003">
    <property type="protein sequence ID" value="KAB3519841.1"/>
    <property type="molecule type" value="Genomic_DNA"/>
</dbReference>
<dbReference type="InterPro" id="IPR002052">
    <property type="entry name" value="DNA_methylase_N6_adenine_CS"/>
</dbReference>
<dbReference type="PANTHER" id="PTHR42933">
    <property type="entry name" value="SLR6095 PROTEIN"/>
    <property type="match status" value="1"/>
</dbReference>
<dbReference type="InterPro" id="IPR029063">
    <property type="entry name" value="SAM-dependent_MTases_sf"/>
</dbReference>
<evidence type="ECO:0000256" key="7">
    <source>
        <dbReference type="SAM" id="MobiDB-lite"/>
    </source>
</evidence>
<sequence length="652" mass="72233">MTSSNSLYQAVWGTADTYLRGTVSRQNYGDFILPFTVLRRLECALKDTKPEVLETVKQSDHMPDHLLDATVLAKYNLPFYSSSPLSLEVIASSDDNVMAGMLSYLDSFNNTVREVWKAFKFPELLQTLEDGNVLWGVVSHFAGIDLSDAALSKGAENSAENAMGDLFEDLMYRSFSENGQVAGEYYTSREIIRLMVDVLLNSDDAGLQGKAPARTVYDPAAGTCGMLLVAKNAMEELNSNIQVGLAGQEIMPKSYALGRSDLIVSGVDPTSLQLGDTLTNDRYEGQQFDYVLSNPPYGTDWKKSKDAVTAESKREGSRFSHGLPPVNDGQMLFLCHVVDKLKDAEPGTTKGGRGGVVTNGSPLFTGSAGSGPDQIRRWLIEEDYLDAIIALPTDMFYNTGIATYIWIVDKNKEPRRQGKIQLIDATAQWTPMPKSMGNKRRQFSEDDRNFISGLYAQFDQADPDLSKIVTAKDLSFYDVPMFRAKHYSTSITEETVATALSHKSALTGHEAVIRTCEDMAWNDLPAHLKAQAKKAGLKMGAPLLGHIMQSVAVDDATAPEAIDHKGNRVVDPSSKIVERVPRSEDIAEHLEREVYPFAPDLVWNEDEVTVGYEIPMTRLFYKPEQTETLEELDRKIDEKLALIQSLLAEVKK</sequence>
<accession>A0ABQ6VHY0</accession>
<keyword evidence="5" id="KW-0680">Restriction system</keyword>
<evidence type="ECO:0000256" key="2">
    <source>
        <dbReference type="ARBA" id="ARBA00022603"/>
    </source>
</evidence>
<dbReference type="Proteomes" id="UP000436181">
    <property type="component" value="Unassembled WGS sequence"/>
</dbReference>
<keyword evidence="2 10" id="KW-0489">Methyltransferase</keyword>
<dbReference type="Pfam" id="PF12161">
    <property type="entry name" value="HsdM_N"/>
    <property type="match status" value="1"/>
</dbReference>
<comment type="caution">
    <text evidence="10">The sequence shown here is derived from an EMBL/GenBank/DDBJ whole genome shotgun (WGS) entry which is preliminary data.</text>
</comment>
<dbReference type="EC" id="2.1.1.72" evidence="1"/>
<dbReference type="PRINTS" id="PR00507">
    <property type="entry name" value="N12N6MTFRASE"/>
</dbReference>
<dbReference type="Gene3D" id="3.40.50.150">
    <property type="entry name" value="Vaccinia Virus protein VP39"/>
    <property type="match status" value="1"/>
</dbReference>
<dbReference type="PROSITE" id="PS00092">
    <property type="entry name" value="N6_MTASE"/>
    <property type="match status" value="1"/>
</dbReference>
<keyword evidence="4" id="KW-0949">S-adenosyl-L-methionine</keyword>
<evidence type="ECO:0000313" key="10">
    <source>
        <dbReference type="EMBL" id="KAB3519841.1"/>
    </source>
</evidence>
<dbReference type="RefSeq" id="WP_151844622.1">
    <property type="nucleotide sequence ID" value="NZ_WBZJ01000003.1"/>
</dbReference>
<gene>
    <name evidence="10" type="ORF">F8377_07965</name>
</gene>
<dbReference type="InterPro" id="IPR051537">
    <property type="entry name" value="DNA_Adenine_Mtase"/>
</dbReference>
<feature type="region of interest" description="Disordered" evidence="7">
    <location>
        <begin position="302"/>
        <end position="321"/>
    </location>
</feature>
<organism evidence="10 11">
    <name type="scientific">Corynebacterium zhongnanshanii</name>
    <dbReference type="NCBI Taxonomy" id="2768834"/>
    <lineage>
        <taxon>Bacteria</taxon>
        <taxon>Bacillati</taxon>
        <taxon>Actinomycetota</taxon>
        <taxon>Actinomycetes</taxon>
        <taxon>Mycobacteriales</taxon>
        <taxon>Corynebacteriaceae</taxon>
        <taxon>Corynebacterium</taxon>
    </lineage>
</organism>
<feature type="domain" description="N6 adenine-specific DNA methyltransferase N-terminal" evidence="9">
    <location>
        <begin position="9"/>
        <end position="141"/>
    </location>
</feature>
<dbReference type="GO" id="GO:0032259">
    <property type="term" value="P:methylation"/>
    <property type="evidence" value="ECO:0007669"/>
    <property type="project" value="UniProtKB-KW"/>
</dbReference>
<evidence type="ECO:0000256" key="6">
    <source>
        <dbReference type="ARBA" id="ARBA00047942"/>
    </source>
</evidence>
<protein>
    <recommendedName>
        <fullName evidence="1">site-specific DNA-methyltransferase (adenine-specific)</fullName>
        <ecNumber evidence="1">2.1.1.72</ecNumber>
    </recommendedName>
</protein>
<evidence type="ECO:0000313" key="11">
    <source>
        <dbReference type="Proteomes" id="UP000436181"/>
    </source>
</evidence>
<dbReference type="InterPro" id="IPR022749">
    <property type="entry name" value="D12N6_MeTrfase_N"/>
</dbReference>
<proteinExistence type="predicted"/>
<feature type="region of interest" description="Disordered" evidence="7">
    <location>
        <begin position="344"/>
        <end position="370"/>
    </location>
</feature>